<evidence type="ECO:0000313" key="2">
    <source>
        <dbReference type="Proteomes" id="UP000830198"/>
    </source>
</evidence>
<gene>
    <name evidence="1" type="ORF">MYF79_22050</name>
</gene>
<protein>
    <submittedName>
        <fullName evidence="1">Uncharacterized protein</fullName>
    </submittedName>
</protein>
<sequence length="187" mass="21466">MKHIVILFLSILTVSAYGQDKYNYLYSGRLMELKGTEYVVSKVENWGKMLAVKSQYLLFVNTENGQMKRVDFPKDASLHHVEQIKIDSLQINKVLVTAKTVNLDNNKHIDWDDPTQILVVSPDGKDVVQLTDDNFFARDWVINNKTGNILITGHFDSNNNGKYDKADVYKILLYSLRNLKLVAEVQQ</sequence>
<reference evidence="1 2" key="1">
    <citation type="submission" date="2022-04" db="EMBL/GenBank/DDBJ databases">
        <title>The arsenic-methylating capacity of Chitinophaga filiformis YT5 during chitin decomposition.</title>
        <authorList>
            <person name="Chen G."/>
            <person name="Liang Y."/>
        </authorList>
    </citation>
    <scope>NUCLEOTIDE SEQUENCE [LARGE SCALE GENOMIC DNA]</scope>
    <source>
        <strain evidence="1 2">YT5</strain>
    </source>
</reference>
<name>A0ABY4HVZ0_CHIFI</name>
<keyword evidence="2" id="KW-1185">Reference proteome</keyword>
<dbReference type="Proteomes" id="UP000830198">
    <property type="component" value="Chromosome"/>
</dbReference>
<proteinExistence type="predicted"/>
<accession>A0ABY4HVZ0</accession>
<organism evidence="1 2">
    <name type="scientific">Chitinophaga filiformis</name>
    <name type="common">Myxococcus filiformis</name>
    <name type="synonym">Flexibacter filiformis</name>
    <dbReference type="NCBI Taxonomy" id="104663"/>
    <lineage>
        <taxon>Bacteria</taxon>
        <taxon>Pseudomonadati</taxon>
        <taxon>Bacteroidota</taxon>
        <taxon>Chitinophagia</taxon>
        <taxon>Chitinophagales</taxon>
        <taxon>Chitinophagaceae</taxon>
        <taxon>Chitinophaga</taxon>
    </lineage>
</organism>
<dbReference type="RefSeq" id="WP_247809999.1">
    <property type="nucleotide sequence ID" value="NZ_CP095855.1"/>
</dbReference>
<dbReference type="EMBL" id="CP095855">
    <property type="protein sequence ID" value="UPK67633.1"/>
    <property type="molecule type" value="Genomic_DNA"/>
</dbReference>
<evidence type="ECO:0000313" key="1">
    <source>
        <dbReference type="EMBL" id="UPK67633.1"/>
    </source>
</evidence>